<comment type="subcellular location">
    <subcellularLocation>
        <location evidence="1">Cell membrane</location>
        <topology evidence="1">Multi-pass membrane protein</topology>
    </subcellularLocation>
</comment>
<name>A0A975U917_9VIBR</name>
<protein>
    <submittedName>
        <fullName evidence="8">DoxX family protein</fullName>
    </submittedName>
</protein>
<dbReference type="InterPro" id="IPR032808">
    <property type="entry name" value="DoxX"/>
</dbReference>
<keyword evidence="9" id="KW-1185">Reference proteome</keyword>
<reference evidence="8" key="1">
    <citation type="submission" date="2021-06" db="EMBL/GenBank/DDBJ databases">
        <title>Vibrio nov. sp., novel gut bacterium isolated from Yellow Sea oyster.</title>
        <authorList>
            <person name="Muhammad N."/>
            <person name="Nguyen T.H."/>
            <person name="Lee Y.-J."/>
            <person name="Ko J."/>
            <person name="Kim S.-G."/>
        </authorList>
    </citation>
    <scope>NUCLEOTIDE SEQUENCE</scope>
    <source>
        <strain evidence="8">OG9-811</strain>
    </source>
</reference>
<dbReference type="InterPro" id="IPR051907">
    <property type="entry name" value="DoxX-like_oxidoreductase"/>
</dbReference>
<evidence type="ECO:0000256" key="7">
    <source>
        <dbReference type="SAM" id="Phobius"/>
    </source>
</evidence>
<evidence type="ECO:0000256" key="4">
    <source>
        <dbReference type="ARBA" id="ARBA00022692"/>
    </source>
</evidence>
<dbReference type="Pfam" id="PF07681">
    <property type="entry name" value="DoxX"/>
    <property type="match status" value="1"/>
</dbReference>
<keyword evidence="4 7" id="KW-0812">Transmembrane</keyword>
<gene>
    <name evidence="8" type="ORF">KNV97_18265</name>
</gene>
<evidence type="ECO:0000256" key="3">
    <source>
        <dbReference type="ARBA" id="ARBA00022475"/>
    </source>
</evidence>
<evidence type="ECO:0000256" key="5">
    <source>
        <dbReference type="ARBA" id="ARBA00022989"/>
    </source>
</evidence>
<dbReference type="EMBL" id="CP076643">
    <property type="protein sequence ID" value="QXO17318.1"/>
    <property type="molecule type" value="Genomic_DNA"/>
</dbReference>
<dbReference type="KEGG" id="vos:KNV97_18265"/>
<dbReference type="PANTHER" id="PTHR33452:SF1">
    <property type="entry name" value="INNER MEMBRANE PROTEIN YPHA-RELATED"/>
    <property type="match status" value="1"/>
</dbReference>
<dbReference type="AlphaFoldDB" id="A0A975U917"/>
<evidence type="ECO:0000256" key="2">
    <source>
        <dbReference type="ARBA" id="ARBA00006679"/>
    </source>
</evidence>
<keyword evidence="5 7" id="KW-1133">Transmembrane helix</keyword>
<evidence type="ECO:0000256" key="6">
    <source>
        <dbReference type="ARBA" id="ARBA00023136"/>
    </source>
</evidence>
<dbReference type="GO" id="GO:0005886">
    <property type="term" value="C:plasma membrane"/>
    <property type="evidence" value="ECO:0007669"/>
    <property type="project" value="UniProtKB-SubCell"/>
</dbReference>
<evidence type="ECO:0000313" key="8">
    <source>
        <dbReference type="EMBL" id="QXO17318.1"/>
    </source>
</evidence>
<sequence length="160" mass="18065">MNPLIARYQQGSGWLQTVLAPLILLLARLWAASVFFQSGLVKISSWDSTLYLFEFEYQVPLLPWQWAAYLGTAAELLLPLLLIAGLLGRLTALALFGFNIIAVISYPLLWERGFYDHQLWGALLLMVVVWGPGKWSLDHWLSQRWHGAAQSAPNVRSNAE</sequence>
<comment type="similarity">
    <text evidence="2">Belongs to the DoxX family.</text>
</comment>
<evidence type="ECO:0000313" key="9">
    <source>
        <dbReference type="Proteomes" id="UP000694232"/>
    </source>
</evidence>
<feature type="transmembrane region" description="Helical" evidence="7">
    <location>
        <begin position="120"/>
        <end position="137"/>
    </location>
</feature>
<accession>A0A975U917</accession>
<dbReference type="RefSeq" id="WP_136487238.1">
    <property type="nucleotide sequence ID" value="NZ_CP076643.1"/>
</dbReference>
<evidence type="ECO:0000256" key="1">
    <source>
        <dbReference type="ARBA" id="ARBA00004651"/>
    </source>
</evidence>
<proteinExistence type="inferred from homology"/>
<dbReference type="PANTHER" id="PTHR33452">
    <property type="entry name" value="OXIDOREDUCTASE CATD-RELATED"/>
    <property type="match status" value="1"/>
</dbReference>
<dbReference type="Proteomes" id="UP000694232">
    <property type="component" value="Chromosome 1"/>
</dbReference>
<organism evidence="8 9">
    <name type="scientific">Vibrio ostreae</name>
    <dbReference type="NCBI Taxonomy" id="2841925"/>
    <lineage>
        <taxon>Bacteria</taxon>
        <taxon>Pseudomonadati</taxon>
        <taxon>Pseudomonadota</taxon>
        <taxon>Gammaproteobacteria</taxon>
        <taxon>Vibrionales</taxon>
        <taxon>Vibrionaceae</taxon>
        <taxon>Vibrio</taxon>
    </lineage>
</organism>
<keyword evidence="3" id="KW-1003">Cell membrane</keyword>
<keyword evidence="6 7" id="KW-0472">Membrane</keyword>
<feature type="transmembrane region" description="Helical" evidence="7">
    <location>
        <begin position="90"/>
        <end position="108"/>
    </location>
</feature>
<feature type="transmembrane region" description="Helical" evidence="7">
    <location>
        <begin position="66"/>
        <end position="83"/>
    </location>
</feature>